<dbReference type="EMBL" id="SLUB01000023">
    <property type="protein sequence ID" value="THE11848.1"/>
    <property type="molecule type" value="Genomic_DNA"/>
</dbReference>
<dbReference type="Gene3D" id="3.40.190.10">
    <property type="entry name" value="Periplasmic binding protein-like II"/>
    <property type="match status" value="2"/>
</dbReference>
<evidence type="ECO:0000313" key="6">
    <source>
        <dbReference type="Proteomes" id="UP000306477"/>
    </source>
</evidence>
<keyword evidence="6" id="KW-1185">Reference proteome</keyword>
<evidence type="ECO:0000313" key="5">
    <source>
        <dbReference type="EMBL" id="THE11848.1"/>
    </source>
</evidence>
<evidence type="ECO:0000256" key="2">
    <source>
        <dbReference type="ARBA" id="ARBA00022448"/>
    </source>
</evidence>
<evidence type="ECO:0000256" key="3">
    <source>
        <dbReference type="ARBA" id="ARBA00022729"/>
    </source>
</evidence>
<dbReference type="PROSITE" id="PS51257">
    <property type="entry name" value="PROKAR_LIPOPROTEIN"/>
    <property type="match status" value="1"/>
</dbReference>
<feature type="region of interest" description="Disordered" evidence="4">
    <location>
        <begin position="418"/>
        <end position="438"/>
    </location>
</feature>
<dbReference type="Proteomes" id="UP000306477">
    <property type="component" value="Unassembled WGS sequence"/>
</dbReference>
<comment type="similarity">
    <text evidence="1">Belongs to the bacterial solute-binding protein 1 family.</text>
</comment>
<reference evidence="5 6" key="1">
    <citation type="journal article" date="2019" name="Indoor Air">
        <title>Impacts of indoor surface finishes on bacterial viability.</title>
        <authorList>
            <person name="Hu J."/>
            <person name="Maamar S.B."/>
            <person name="Glawe A.J."/>
            <person name="Gottel N."/>
            <person name="Gilbert J.A."/>
            <person name="Hartmann E.M."/>
        </authorList>
    </citation>
    <scope>NUCLEOTIDE SEQUENCE [LARGE SCALE GENOMIC DNA]</scope>
    <source>
        <strain evidence="5 6">AF060A6</strain>
    </source>
</reference>
<dbReference type="CDD" id="cd13585">
    <property type="entry name" value="PBP2_TMBP_like"/>
    <property type="match status" value="1"/>
</dbReference>
<dbReference type="SUPFAM" id="SSF53850">
    <property type="entry name" value="Periplasmic binding protein-like II"/>
    <property type="match status" value="1"/>
</dbReference>
<dbReference type="OrthoDB" id="9808332at2"/>
<comment type="caution">
    <text evidence="5">The sequence shown here is derived from an EMBL/GenBank/DDBJ whole genome shotgun (WGS) entry which is preliminary data.</text>
</comment>
<dbReference type="PANTHER" id="PTHR43649">
    <property type="entry name" value="ARABINOSE-BINDING PROTEIN-RELATED"/>
    <property type="match status" value="1"/>
</dbReference>
<sequence>MFKTLSLNHKLFLLVFTVLIFGGLITGCSSKSGSSSENEGGKSNVTVIKIGVESGSLYANWYKEIAPQFIEKTGIEVEFIDIPLDNMHTRFLTEAASGTGAIDIFTTDQPWISEFAEKGFLEPLDDMLAEEDIEDFIPSALETVQYNDKIYALPYLVHTPVLYYRTDLFEEAGLSGVPETLEEFREYAKELNDPTNEVFGTVVEGKQATEPTIHLMDYFLQFGGGLMEGDEVIIDSPENREALNYMLTLQHEDESSPKGAVSYDNADVHNLFLQGKVAMAINWPYMYSMANDPSQSKVAGKFEVAALPKGKKQASAALSWGFGISSSSKNKEAAIEWLKWSTSKEIMVEFGKEFINPISRNSAIEELNRDESLEEEDRKAIETMSKAVEFGQNVTTHPKFPQIQQRLMFTLSRVMTQQSTPEEELELTDADVQDIVND</sequence>
<dbReference type="Pfam" id="PF01547">
    <property type="entry name" value="SBP_bac_1"/>
    <property type="match status" value="1"/>
</dbReference>
<keyword evidence="2" id="KW-0813">Transport</keyword>
<dbReference type="InterPro" id="IPR050490">
    <property type="entry name" value="Bact_solute-bd_prot1"/>
</dbReference>
<gene>
    <name evidence="5" type="ORF">E1I69_13250</name>
</gene>
<dbReference type="RefSeq" id="WP_136380063.1">
    <property type="nucleotide sequence ID" value="NZ_SLUB01000023.1"/>
</dbReference>
<feature type="compositionally biased region" description="Acidic residues" evidence="4">
    <location>
        <begin position="421"/>
        <end position="438"/>
    </location>
</feature>
<accession>A0A4S3PQQ4</accession>
<protein>
    <submittedName>
        <fullName evidence="5">Sugar ABC transporter substrate-binding protein</fullName>
    </submittedName>
</protein>
<proteinExistence type="inferred from homology"/>
<evidence type="ECO:0000256" key="4">
    <source>
        <dbReference type="SAM" id="MobiDB-lite"/>
    </source>
</evidence>
<dbReference type="InterPro" id="IPR006059">
    <property type="entry name" value="SBP"/>
</dbReference>
<keyword evidence="3" id="KW-0732">Signal</keyword>
<name>A0A4S3PQQ4_9BACI</name>
<evidence type="ECO:0000256" key="1">
    <source>
        <dbReference type="ARBA" id="ARBA00008520"/>
    </source>
</evidence>
<dbReference type="PANTHER" id="PTHR43649:SF34">
    <property type="entry name" value="ABC TRANSPORTER PERIPLASMIC-BINDING PROTEIN YCJN-RELATED"/>
    <property type="match status" value="1"/>
</dbReference>
<organism evidence="5 6">
    <name type="scientific">Bacillus timonensis</name>
    <dbReference type="NCBI Taxonomy" id="1033734"/>
    <lineage>
        <taxon>Bacteria</taxon>
        <taxon>Bacillati</taxon>
        <taxon>Bacillota</taxon>
        <taxon>Bacilli</taxon>
        <taxon>Bacillales</taxon>
        <taxon>Bacillaceae</taxon>
        <taxon>Bacillus</taxon>
    </lineage>
</organism>
<dbReference type="AlphaFoldDB" id="A0A4S3PQQ4"/>